<dbReference type="EMBL" id="LJCR01002256">
    <property type="protein sequence ID" value="KPV49004.1"/>
    <property type="molecule type" value="Genomic_DNA"/>
</dbReference>
<evidence type="ECO:0000313" key="2">
    <source>
        <dbReference type="EMBL" id="KPV49004.1"/>
    </source>
</evidence>
<evidence type="ECO:0000313" key="3">
    <source>
        <dbReference type="Proteomes" id="UP000050509"/>
    </source>
</evidence>
<feature type="region of interest" description="Disordered" evidence="1">
    <location>
        <begin position="47"/>
        <end position="73"/>
    </location>
</feature>
<gene>
    <name evidence="2" type="ORF">SE17_35035</name>
</gene>
<accession>A0A0P9F965</accession>
<dbReference type="AlphaFoldDB" id="A0A0P9F965"/>
<evidence type="ECO:0000256" key="1">
    <source>
        <dbReference type="SAM" id="MobiDB-lite"/>
    </source>
</evidence>
<protein>
    <submittedName>
        <fullName evidence="2">Uncharacterized protein</fullName>
    </submittedName>
</protein>
<keyword evidence="3" id="KW-1185">Reference proteome</keyword>
<sequence length="73" mass="8170">KAKVISLGEAPIPDGAFPELDAILTEANRIGPLIDQGALVRELAEVHSTARRRRNRTAGTRGEKRREKKRRQK</sequence>
<name>A0A0P9F965_9CHLR</name>
<feature type="non-terminal residue" evidence="2">
    <location>
        <position position="1"/>
    </location>
</feature>
<dbReference type="Proteomes" id="UP000050509">
    <property type="component" value="Unassembled WGS sequence"/>
</dbReference>
<organism evidence="2 3">
    <name type="scientific">Kouleothrix aurantiaca</name>
    <dbReference type="NCBI Taxonomy" id="186479"/>
    <lineage>
        <taxon>Bacteria</taxon>
        <taxon>Bacillati</taxon>
        <taxon>Chloroflexota</taxon>
        <taxon>Chloroflexia</taxon>
        <taxon>Chloroflexales</taxon>
        <taxon>Roseiflexineae</taxon>
        <taxon>Roseiflexaceae</taxon>
        <taxon>Kouleothrix</taxon>
    </lineage>
</organism>
<reference evidence="2 3" key="1">
    <citation type="submission" date="2015-09" db="EMBL/GenBank/DDBJ databases">
        <title>Draft genome sequence of Kouleothrix aurantiaca JCM 19913.</title>
        <authorList>
            <person name="Hemp J."/>
        </authorList>
    </citation>
    <scope>NUCLEOTIDE SEQUENCE [LARGE SCALE GENOMIC DNA]</scope>
    <source>
        <strain evidence="2 3">COM-B</strain>
    </source>
</reference>
<comment type="caution">
    <text evidence="2">The sequence shown here is derived from an EMBL/GenBank/DDBJ whole genome shotgun (WGS) entry which is preliminary data.</text>
</comment>
<proteinExistence type="predicted"/>